<evidence type="ECO:0000256" key="6">
    <source>
        <dbReference type="ARBA" id="ARBA00022840"/>
    </source>
</evidence>
<dbReference type="GO" id="GO:0000287">
    <property type="term" value="F:magnesium ion binding"/>
    <property type="evidence" value="ECO:0007669"/>
    <property type="project" value="UniProtKB-UniRule"/>
</dbReference>
<keyword evidence="1 8" id="KW-0963">Cytoplasm</keyword>
<evidence type="ECO:0000256" key="7">
    <source>
        <dbReference type="ARBA" id="ARBA00022842"/>
    </source>
</evidence>
<comment type="subcellular location">
    <subcellularLocation>
        <location evidence="8">Cytoplasm</location>
    </subcellularLocation>
</comment>
<dbReference type="HAMAP" id="MF_00020">
    <property type="entry name" value="Acetate_kinase"/>
    <property type="match status" value="1"/>
</dbReference>
<evidence type="ECO:0000256" key="2">
    <source>
        <dbReference type="ARBA" id="ARBA00022679"/>
    </source>
</evidence>
<feature type="binding site" evidence="8">
    <location>
        <position position="11"/>
    </location>
    <ligand>
        <name>Mg(2+)</name>
        <dbReference type="ChEBI" id="CHEBI:18420"/>
    </ligand>
</feature>
<evidence type="ECO:0000256" key="3">
    <source>
        <dbReference type="ARBA" id="ARBA00022723"/>
    </source>
</evidence>
<comment type="caution">
    <text evidence="10">The sequence shown here is derived from an EMBL/GenBank/DDBJ whole genome shotgun (WGS) entry which is preliminary data.</text>
</comment>
<dbReference type="EC" id="2.7.2.1" evidence="8"/>
<proteinExistence type="inferred from homology"/>
<feature type="binding site" evidence="8">
    <location>
        <begin position="285"/>
        <end position="287"/>
    </location>
    <ligand>
        <name>ATP</name>
        <dbReference type="ChEBI" id="CHEBI:30616"/>
    </ligand>
</feature>
<evidence type="ECO:0000256" key="4">
    <source>
        <dbReference type="ARBA" id="ARBA00022741"/>
    </source>
</evidence>
<dbReference type="GO" id="GO:0008776">
    <property type="term" value="F:acetate kinase activity"/>
    <property type="evidence" value="ECO:0007669"/>
    <property type="project" value="UniProtKB-UniRule"/>
</dbReference>
<feature type="binding site" evidence="8">
    <location>
        <begin position="210"/>
        <end position="214"/>
    </location>
    <ligand>
        <name>ATP</name>
        <dbReference type="ChEBI" id="CHEBI:30616"/>
    </ligand>
</feature>
<evidence type="ECO:0000256" key="9">
    <source>
        <dbReference type="RuleBase" id="RU003835"/>
    </source>
</evidence>
<comment type="catalytic activity">
    <reaction evidence="8">
        <text>acetate + ATP = acetyl phosphate + ADP</text>
        <dbReference type="Rhea" id="RHEA:11352"/>
        <dbReference type="ChEBI" id="CHEBI:22191"/>
        <dbReference type="ChEBI" id="CHEBI:30089"/>
        <dbReference type="ChEBI" id="CHEBI:30616"/>
        <dbReference type="ChEBI" id="CHEBI:456216"/>
        <dbReference type="EC" id="2.7.2.1"/>
    </reaction>
</comment>
<dbReference type="Gene3D" id="3.30.420.40">
    <property type="match status" value="2"/>
</dbReference>
<organism evidence="10 11">
    <name type="scientific">Rhizobium rhizogenes</name>
    <name type="common">Agrobacterium rhizogenes</name>
    <dbReference type="NCBI Taxonomy" id="359"/>
    <lineage>
        <taxon>Bacteria</taxon>
        <taxon>Pseudomonadati</taxon>
        <taxon>Pseudomonadota</taxon>
        <taxon>Alphaproteobacteria</taxon>
        <taxon>Hyphomicrobiales</taxon>
        <taxon>Rhizobiaceae</taxon>
        <taxon>Rhizobium/Agrobacterium group</taxon>
        <taxon>Rhizobium</taxon>
    </lineage>
</organism>
<evidence type="ECO:0000256" key="8">
    <source>
        <dbReference type="HAMAP-Rule" id="MF_00020"/>
    </source>
</evidence>
<dbReference type="PANTHER" id="PTHR21060:SF21">
    <property type="entry name" value="ACETATE KINASE"/>
    <property type="match status" value="1"/>
</dbReference>
<accession>A0AA88JQH7</accession>
<comment type="similarity">
    <text evidence="8 9">Belongs to the acetokinase family.</text>
</comment>
<dbReference type="SUPFAM" id="SSF53067">
    <property type="entry name" value="Actin-like ATPase domain"/>
    <property type="match status" value="2"/>
</dbReference>
<dbReference type="InterPro" id="IPR004372">
    <property type="entry name" value="Ac/propionate_kinase"/>
</dbReference>
<comment type="pathway">
    <text evidence="8">Metabolic intermediate biosynthesis; acetyl-CoA biosynthesis; acetyl-CoA from acetate: step 1/2.</text>
</comment>
<keyword evidence="5 8" id="KW-0418">Kinase</keyword>
<dbReference type="GO" id="GO:0005524">
    <property type="term" value="F:ATP binding"/>
    <property type="evidence" value="ECO:0007669"/>
    <property type="project" value="UniProtKB-KW"/>
</dbReference>
<dbReference type="Pfam" id="PF00871">
    <property type="entry name" value="Acetate_kinase"/>
    <property type="match status" value="1"/>
</dbReference>
<feature type="binding site" evidence="8">
    <location>
        <begin position="330"/>
        <end position="334"/>
    </location>
    <ligand>
        <name>ATP</name>
        <dbReference type="ChEBI" id="CHEBI:30616"/>
    </ligand>
</feature>
<dbReference type="NCBIfam" id="TIGR00016">
    <property type="entry name" value="ackA"/>
    <property type="match status" value="1"/>
</dbReference>
<dbReference type="PIRSF" id="PIRSF000722">
    <property type="entry name" value="Acetate_prop_kin"/>
    <property type="match status" value="1"/>
</dbReference>
<evidence type="ECO:0000313" key="11">
    <source>
        <dbReference type="Proteomes" id="UP000473658"/>
    </source>
</evidence>
<comment type="function">
    <text evidence="8">Catalyzes the formation of acetyl phosphate from acetate and ATP. Can also catalyze the reverse reaction.</text>
</comment>
<name>A0AA88JQH7_RHIRH</name>
<keyword evidence="3 8" id="KW-0479">Metal-binding</keyword>
<feature type="binding site" evidence="8">
    <location>
        <position position="18"/>
    </location>
    <ligand>
        <name>ATP</name>
        <dbReference type="ChEBI" id="CHEBI:30616"/>
    </ligand>
</feature>
<keyword evidence="6 8" id="KW-0067">ATP-binding</keyword>
<dbReference type="NCBIfam" id="NF005462">
    <property type="entry name" value="PRK07058.1"/>
    <property type="match status" value="1"/>
</dbReference>
<comment type="cofactor">
    <cofactor evidence="8">
        <name>Mg(2+)</name>
        <dbReference type="ChEBI" id="CHEBI:18420"/>
    </cofactor>
    <cofactor evidence="8">
        <name>Mn(2+)</name>
        <dbReference type="ChEBI" id="CHEBI:29035"/>
    </cofactor>
    <text evidence="8">Mg(2+). Can also accept Mn(2+).</text>
</comment>
<feature type="binding site" evidence="8">
    <location>
        <position position="381"/>
    </location>
    <ligand>
        <name>Mg(2+)</name>
        <dbReference type="ChEBI" id="CHEBI:18420"/>
    </ligand>
</feature>
<keyword evidence="4 8" id="KW-0547">Nucleotide-binding</keyword>
<dbReference type="AlphaFoldDB" id="A0AA88JQH7"/>
<keyword evidence="7 8" id="KW-0460">Magnesium</keyword>
<comment type="subunit">
    <text evidence="8">Homodimer.</text>
</comment>
<evidence type="ECO:0000256" key="1">
    <source>
        <dbReference type="ARBA" id="ARBA00022490"/>
    </source>
</evidence>
<feature type="active site" description="Proton donor/acceptor" evidence="8">
    <location>
        <position position="152"/>
    </location>
</feature>
<feature type="site" description="Transition state stabilizer" evidence="8">
    <location>
        <position position="243"/>
    </location>
</feature>
<dbReference type="GO" id="GO:0006083">
    <property type="term" value="P:acetate metabolic process"/>
    <property type="evidence" value="ECO:0007669"/>
    <property type="project" value="TreeGrafter"/>
</dbReference>
<dbReference type="InterPro" id="IPR043129">
    <property type="entry name" value="ATPase_NBD"/>
</dbReference>
<protein>
    <recommendedName>
        <fullName evidence="8">Acetate kinase</fullName>
        <ecNumber evidence="8">2.7.2.1</ecNumber>
    </recommendedName>
    <alternativeName>
        <fullName evidence="8">Acetokinase</fullName>
    </alternativeName>
</protein>
<dbReference type="EMBL" id="QRFF01000011">
    <property type="protein sequence ID" value="KAA3497957.1"/>
    <property type="molecule type" value="Genomic_DNA"/>
</dbReference>
<sequence>MMKEEPLITFNRGSSSLKIGIFNLTAHGALRLASAAVDFGHAPLSLDITQGQHKQHKRSFSLGCDAADEVTLLKEILAILKLQIDLRRIVRVAHRVVHGGDEFDSLTLIDDEVLAAIERLGVFAPLHQPQSIALIRALQSVNPFLRQYASFDTAFHRTNGDIVQRFALPRVMHDQGIKRYGFHGLSYTSIIKQLQKIAPTAAQGKVVVAHLGSGASLCGIDNGVSRDTSMGFSTLDGIPMATRCGALDPGVILYLLEQKNMSSSELSEILYHQSGLLGVSGISADTRDLLGEDKPEAKQAIDLFVLRIAGEIARLAATLGGIDALVFTAGIGEHQPDIRRAIAERCRWLGAALDDFANNAGTTVVSAPASRVKIFVIATDEEQVMADQTAVLVNSQINVS</sequence>
<dbReference type="PRINTS" id="PR00471">
    <property type="entry name" value="ACETATEKNASE"/>
</dbReference>
<gene>
    <name evidence="8" type="primary">ackA</name>
    <name evidence="10" type="ORF">DXM27_24785</name>
</gene>
<reference evidence="10 11" key="1">
    <citation type="submission" date="2018-08" db="EMBL/GenBank/DDBJ databases">
        <title>Crown Gall in kiwifruit.</title>
        <authorList>
            <person name="Visnovsky S.B."/>
            <person name="Pitman A.R."/>
        </authorList>
    </citation>
    <scope>NUCLEOTIDE SEQUENCE [LARGE SCALE GENOMIC DNA]</scope>
    <source>
        <strain evidence="10 11">SBV_302_78_2</strain>
    </source>
</reference>
<keyword evidence="2 8" id="KW-0808">Transferase</keyword>
<feature type="binding site" evidence="8">
    <location>
        <position position="95"/>
    </location>
    <ligand>
        <name>substrate</name>
    </ligand>
</feature>
<dbReference type="PANTHER" id="PTHR21060">
    <property type="entry name" value="ACETATE KINASE"/>
    <property type="match status" value="1"/>
</dbReference>
<dbReference type="GO" id="GO:0006085">
    <property type="term" value="P:acetyl-CoA biosynthetic process"/>
    <property type="evidence" value="ECO:0007669"/>
    <property type="project" value="UniProtKB-UniRule"/>
</dbReference>
<evidence type="ECO:0000256" key="5">
    <source>
        <dbReference type="ARBA" id="ARBA00022777"/>
    </source>
</evidence>
<dbReference type="InterPro" id="IPR000890">
    <property type="entry name" value="Aliphatic_acid_kin_short-chain"/>
</dbReference>
<dbReference type="Proteomes" id="UP000473658">
    <property type="component" value="Unassembled WGS sequence"/>
</dbReference>
<feature type="site" description="Transition state stabilizer" evidence="8">
    <location>
        <position position="183"/>
    </location>
</feature>
<evidence type="ECO:0000313" key="10">
    <source>
        <dbReference type="EMBL" id="KAA3497957.1"/>
    </source>
</evidence>
<dbReference type="GO" id="GO:0005829">
    <property type="term" value="C:cytosol"/>
    <property type="evidence" value="ECO:0007669"/>
    <property type="project" value="TreeGrafter"/>
</dbReference>